<reference evidence="2" key="1">
    <citation type="journal article" date="2015" name="PLoS Genet.">
        <title>The dynamic genome and transcriptome of the human fungal pathogen Blastomyces and close relative Emmonsia.</title>
        <authorList>
            <person name="Munoz J.F."/>
            <person name="Gauthier G.M."/>
            <person name="Desjardins C.A."/>
            <person name="Gallo J.E."/>
            <person name="Holder J."/>
            <person name="Sullivan T.D."/>
            <person name="Marty A.J."/>
            <person name="Carmen J.C."/>
            <person name="Chen Z."/>
            <person name="Ding L."/>
            <person name="Gujja S."/>
            <person name="Magrini V."/>
            <person name="Misas E."/>
            <person name="Mitreva M."/>
            <person name="Priest M."/>
            <person name="Saif S."/>
            <person name="Whiston E.A."/>
            <person name="Young S."/>
            <person name="Zeng Q."/>
            <person name="Goldman W.E."/>
            <person name="Mardis E.R."/>
            <person name="Taylor J.W."/>
            <person name="McEwen J.G."/>
            <person name="Clay O.K."/>
            <person name="Klein B.S."/>
            <person name="Cuomo C.A."/>
        </authorList>
    </citation>
    <scope>NUCLEOTIDE SEQUENCE [LARGE SCALE GENOMIC DNA]</scope>
    <source>
        <strain evidence="2">UAMH 139</strain>
    </source>
</reference>
<feature type="non-terminal residue" evidence="1">
    <location>
        <position position="1"/>
    </location>
</feature>
<sequence>RACPLRLWGQSTANGSLRFENNSGRATEYAGDKKGTTHQVSTLLGLLDSPDISDFVRSLGCMAYCPLQKLAGES</sequence>
<proteinExistence type="predicted"/>
<gene>
    <name evidence="1" type="ORF">EMPG_14994</name>
</gene>
<accession>A0A0H1BK98</accession>
<protein>
    <submittedName>
        <fullName evidence="1">Uncharacterized protein</fullName>
    </submittedName>
</protein>
<feature type="non-terminal residue" evidence="1">
    <location>
        <position position="74"/>
    </location>
</feature>
<dbReference type="EMBL" id="LDEV01002321">
    <property type="protein sequence ID" value="KLJ09596.1"/>
    <property type="molecule type" value="Genomic_DNA"/>
</dbReference>
<organism evidence="1 2">
    <name type="scientific">Blastomyces silverae</name>
    <dbReference type="NCBI Taxonomy" id="2060906"/>
    <lineage>
        <taxon>Eukaryota</taxon>
        <taxon>Fungi</taxon>
        <taxon>Dikarya</taxon>
        <taxon>Ascomycota</taxon>
        <taxon>Pezizomycotina</taxon>
        <taxon>Eurotiomycetes</taxon>
        <taxon>Eurotiomycetidae</taxon>
        <taxon>Onygenales</taxon>
        <taxon>Ajellomycetaceae</taxon>
        <taxon>Blastomyces</taxon>
    </lineage>
</organism>
<evidence type="ECO:0000313" key="2">
    <source>
        <dbReference type="Proteomes" id="UP000053573"/>
    </source>
</evidence>
<dbReference type="Proteomes" id="UP000053573">
    <property type="component" value="Unassembled WGS sequence"/>
</dbReference>
<name>A0A0H1BK98_9EURO</name>
<keyword evidence="2" id="KW-1185">Reference proteome</keyword>
<evidence type="ECO:0000313" key="1">
    <source>
        <dbReference type="EMBL" id="KLJ09596.1"/>
    </source>
</evidence>
<dbReference type="AlphaFoldDB" id="A0A0H1BK98"/>
<comment type="caution">
    <text evidence="1">The sequence shown here is derived from an EMBL/GenBank/DDBJ whole genome shotgun (WGS) entry which is preliminary data.</text>
</comment>